<dbReference type="Gene3D" id="3.40.50.720">
    <property type="entry name" value="NAD(P)-binding Rossmann-like Domain"/>
    <property type="match status" value="1"/>
</dbReference>
<dbReference type="Proteomes" id="UP001150879">
    <property type="component" value="Unassembled WGS sequence"/>
</dbReference>
<feature type="domain" description="NmrA-like" evidence="3">
    <location>
        <begin position="3"/>
        <end position="89"/>
    </location>
</feature>
<organism evidence="4 5">
    <name type="scientific">Penicillium cf. griseofulvum</name>
    <dbReference type="NCBI Taxonomy" id="2972120"/>
    <lineage>
        <taxon>Eukaryota</taxon>
        <taxon>Fungi</taxon>
        <taxon>Dikarya</taxon>
        <taxon>Ascomycota</taxon>
        <taxon>Pezizomycotina</taxon>
        <taxon>Eurotiomycetes</taxon>
        <taxon>Eurotiomycetidae</taxon>
        <taxon>Eurotiales</taxon>
        <taxon>Aspergillaceae</taxon>
        <taxon>Penicillium</taxon>
    </lineage>
</organism>
<dbReference type="GO" id="GO:0005634">
    <property type="term" value="C:nucleus"/>
    <property type="evidence" value="ECO:0007669"/>
    <property type="project" value="TreeGrafter"/>
</dbReference>
<dbReference type="OrthoDB" id="3358371at2759"/>
<dbReference type="Pfam" id="PF05368">
    <property type="entry name" value="NmrA"/>
    <property type="match status" value="1"/>
</dbReference>
<dbReference type="InterPro" id="IPR036291">
    <property type="entry name" value="NAD(P)-bd_dom_sf"/>
</dbReference>
<protein>
    <recommendedName>
        <fullName evidence="3">NmrA-like domain-containing protein</fullName>
    </recommendedName>
</protein>
<accession>A0A9W9M3N6</accession>
<dbReference type="SUPFAM" id="SSF51735">
    <property type="entry name" value="NAD(P)-binding Rossmann-fold domains"/>
    <property type="match status" value="1"/>
</dbReference>
<comment type="similarity">
    <text evidence="1">Belongs to the NmrA-type oxidoreductase family.</text>
</comment>
<dbReference type="EMBL" id="JAPQKP010000006">
    <property type="protein sequence ID" value="KAJ5186112.1"/>
    <property type="molecule type" value="Genomic_DNA"/>
</dbReference>
<evidence type="ECO:0000313" key="5">
    <source>
        <dbReference type="Proteomes" id="UP001150879"/>
    </source>
</evidence>
<sequence length="105" mass="11260">MSKELLTVFGVTGKQGGSVANYVLGDEELSQQSSVRGVTHSPSISKVQALKSKGALIIEADLDKPSRFVHALNGTYALFFLTNAQAGAEGREIKNDRPKACLMKH</sequence>
<gene>
    <name evidence="4" type="ORF">N7472_010952</name>
</gene>
<reference evidence="4" key="1">
    <citation type="submission" date="2022-11" db="EMBL/GenBank/DDBJ databases">
        <authorList>
            <person name="Petersen C."/>
        </authorList>
    </citation>
    <scope>NUCLEOTIDE SEQUENCE</scope>
    <source>
        <strain evidence="4">IBT 16849</strain>
    </source>
</reference>
<keyword evidence="2" id="KW-0521">NADP</keyword>
<evidence type="ECO:0000256" key="1">
    <source>
        <dbReference type="ARBA" id="ARBA00006328"/>
    </source>
</evidence>
<name>A0A9W9M3N6_9EURO</name>
<evidence type="ECO:0000259" key="3">
    <source>
        <dbReference type="Pfam" id="PF05368"/>
    </source>
</evidence>
<evidence type="ECO:0000313" key="4">
    <source>
        <dbReference type="EMBL" id="KAJ5186112.1"/>
    </source>
</evidence>
<dbReference type="PANTHER" id="PTHR42748">
    <property type="entry name" value="NITROGEN METABOLITE REPRESSION PROTEIN NMRA FAMILY MEMBER"/>
    <property type="match status" value="1"/>
</dbReference>
<dbReference type="AlphaFoldDB" id="A0A9W9M3N6"/>
<comment type="caution">
    <text evidence="4">The sequence shown here is derived from an EMBL/GenBank/DDBJ whole genome shotgun (WGS) entry which is preliminary data.</text>
</comment>
<evidence type="ECO:0000256" key="2">
    <source>
        <dbReference type="ARBA" id="ARBA00022857"/>
    </source>
</evidence>
<dbReference type="InterPro" id="IPR008030">
    <property type="entry name" value="NmrA-like"/>
</dbReference>
<reference evidence="4" key="2">
    <citation type="journal article" date="2023" name="IMA Fungus">
        <title>Comparative genomic study of the Penicillium genus elucidates a diverse pangenome and 15 lateral gene transfer events.</title>
        <authorList>
            <person name="Petersen C."/>
            <person name="Sorensen T."/>
            <person name="Nielsen M.R."/>
            <person name="Sondergaard T.E."/>
            <person name="Sorensen J.L."/>
            <person name="Fitzpatrick D.A."/>
            <person name="Frisvad J.C."/>
            <person name="Nielsen K.L."/>
        </authorList>
    </citation>
    <scope>NUCLEOTIDE SEQUENCE</scope>
    <source>
        <strain evidence="4">IBT 16849</strain>
    </source>
</reference>
<keyword evidence="5" id="KW-1185">Reference proteome</keyword>
<dbReference type="InterPro" id="IPR051164">
    <property type="entry name" value="NmrA-like_oxidored"/>
</dbReference>
<proteinExistence type="inferred from homology"/>
<dbReference type="PANTHER" id="PTHR42748:SF11">
    <property type="entry name" value="NMRA-LIKE DOMAIN-CONTAINING PROTEIN"/>
    <property type="match status" value="1"/>
</dbReference>